<keyword evidence="2" id="KW-1185">Reference proteome</keyword>
<sequence length="108" mass="12046">MATPYGSVPMTVAERADVADRELCVAYCSGPCKPSCQRLHRCFVCFAKARHNVKFAHPKSAQVCLHWNRGRTGDCMVDDCIRRHVCARCLSPDHTVMFCPVPPPARAE</sequence>
<reference evidence="1 2" key="1">
    <citation type="submission" date="2023-09" db="EMBL/GenBank/DDBJ databases">
        <title>Pangenome analysis of Batrachochytrium dendrobatidis and related Chytrids.</title>
        <authorList>
            <person name="Yacoub M.N."/>
            <person name="Stajich J.E."/>
            <person name="James T.Y."/>
        </authorList>
    </citation>
    <scope>NUCLEOTIDE SEQUENCE [LARGE SCALE GENOMIC DNA]</scope>
    <source>
        <strain evidence="1 2">JEL0888</strain>
    </source>
</reference>
<accession>A0ABR4MYW4</accession>
<dbReference type="EMBL" id="JADGIZ020000065">
    <property type="protein sequence ID" value="KAL2912430.1"/>
    <property type="molecule type" value="Genomic_DNA"/>
</dbReference>
<evidence type="ECO:0000313" key="2">
    <source>
        <dbReference type="Proteomes" id="UP001527925"/>
    </source>
</evidence>
<comment type="caution">
    <text evidence="1">The sequence shown here is derived from an EMBL/GenBank/DDBJ whole genome shotgun (WGS) entry which is preliminary data.</text>
</comment>
<evidence type="ECO:0000313" key="1">
    <source>
        <dbReference type="EMBL" id="KAL2912430.1"/>
    </source>
</evidence>
<organism evidence="1 2">
    <name type="scientific">Polyrhizophydium stewartii</name>
    <dbReference type="NCBI Taxonomy" id="2732419"/>
    <lineage>
        <taxon>Eukaryota</taxon>
        <taxon>Fungi</taxon>
        <taxon>Fungi incertae sedis</taxon>
        <taxon>Chytridiomycota</taxon>
        <taxon>Chytridiomycota incertae sedis</taxon>
        <taxon>Chytridiomycetes</taxon>
        <taxon>Rhizophydiales</taxon>
        <taxon>Rhizophydiales incertae sedis</taxon>
        <taxon>Polyrhizophydium</taxon>
    </lineage>
</organism>
<protein>
    <submittedName>
        <fullName evidence="1">Uncharacterized protein</fullName>
    </submittedName>
</protein>
<name>A0ABR4MYW4_9FUNG</name>
<proteinExistence type="predicted"/>
<dbReference type="Proteomes" id="UP001527925">
    <property type="component" value="Unassembled WGS sequence"/>
</dbReference>
<gene>
    <name evidence="1" type="ORF">HK105_208074</name>
</gene>